<feature type="region of interest" description="Disordered" evidence="1">
    <location>
        <begin position="1"/>
        <end position="21"/>
    </location>
</feature>
<accession>A0A016UNI4</accession>
<evidence type="ECO:0000313" key="2">
    <source>
        <dbReference type="EMBL" id="EYC16745.1"/>
    </source>
</evidence>
<proteinExistence type="predicted"/>
<gene>
    <name evidence="2" type="primary">Acey_s0032.g2470</name>
    <name evidence="2" type="ORF">Y032_0032g2470</name>
</gene>
<dbReference type="EMBL" id="JARK01001368">
    <property type="protein sequence ID" value="EYC16745.1"/>
    <property type="molecule type" value="Genomic_DNA"/>
</dbReference>
<sequence length="90" mass="9950">MNAKQRSPVAPPPQRQRQALDNPILSAPLSSLSTDVCENSCLYASVLELGARFSLPKEEESKPMLTLGDSTSLSENLFPSVKPFLTRRKY</sequence>
<protein>
    <submittedName>
        <fullName evidence="2">Uncharacterized protein</fullName>
    </submittedName>
</protein>
<evidence type="ECO:0000256" key="1">
    <source>
        <dbReference type="SAM" id="MobiDB-lite"/>
    </source>
</evidence>
<dbReference type="AlphaFoldDB" id="A0A016UNI4"/>
<dbReference type="Proteomes" id="UP000024635">
    <property type="component" value="Unassembled WGS sequence"/>
</dbReference>
<evidence type="ECO:0000313" key="3">
    <source>
        <dbReference type="Proteomes" id="UP000024635"/>
    </source>
</evidence>
<name>A0A016UNI4_9BILA</name>
<organism evidence="2 3">
    <name type="scientific">Ancylostoma ceylanicum</name>
    <dbReference type="NCBI Taxonomy" id="53326"/>
    <lineage>
        <taxon>Eukaryota</taxon>
        <taxon>Metazoa</taxon>
        <taxon>Ecdysozoa</taxon>
        <taxon>Nematoda</taxon>
        <taxon>Chromadorea</taxon>
        <taxon>Rhabditida</taxon>
        <taxon>Rhabditina</taxon>
        <taxon>Rhabditomorpha</taxon>
        <taxon>Strongyloidea</taxon>
        <taxon>Ancylostomatidae</taxon>
        <taxon>Ancylostomatinae</taxon>
        <taxon>Ancylostoma</taxon>
    </lineage>
</organism>
<reference evidence="3" key="1">
    <citation type="journal article" date="2015" name="Nat. Genet.">
        <title>The genome and transcriptome of the zoonotic hookworm Ancylostoma ceylanicum identify infection-specific gene families.</title>
        <authorList>
            <person name="Schwarz E.M."/>
            <person name="Hu Y."/>
            <person name="Antoshechkin I."/>
            <person name="Miller M.M."/>
            <person name="Sternberg P.W."/>
            <person name="Aroian R.V."/>
        </authorList>
    </citation>
    <scope>NUCLEOTIDE SEQUENCE</scope>
    <source>
        <strain evidence="3">HY135</strain>
    </source>
</reference>
<comment type="caution">
    <text evidence="2">The sequence shown here is derived from an EMBL/GenBank/DDBJ whole genome shotgun (WGS) entry which is preliminary data.</text>
</comment>
<keyword evidence="3" id="KW-1185">Reference proteome</keyword>